<protein>
    <submittedName>
        <fullName evidence="1">Uncharacterized protein</fullName>
    </submittedName>
</protein>
<gene>
    <name evidence="1" type="ORF">MML48_4g00017247</name>
</gene>
<organism evidence="1 2">
    <name type="scientific">Holotrichia oblita</name>
    <name type="common">Chafer beetle</name>
    <dbReference type="NCBI Taxonomy" id="644536"/>
    <lineage>
        <taxon>Eukaryota</taxon>
        <taxon>Metazoa</taxon>
        <taxon>Ecdysozoa</taxon>
        <taxon>Arthropoda</taxon>
        <taxon>Hexapoda</taxon>
        <taxon>Insecta</taxon>
        <taxon>Pterygota</taxon>
        <taxon>Neoptera</taxon>
        <taxon>Endopterygota</taxon>
        <taxon>Coleoptera</taxon>
        <taxon>Polyphaga</taxon>
        <taxon>Scarabaeiformia</taxon>
        <taxon>Scarabaeidae</taxon>
        <taxon>Melolonthinae</taxon>
        <taxon>Holotrichia</taxon>
    </lineage>
</organism>
<dbReference type="EMBL" id="CM043018">
    <property type="protein sequence ID" value="KAI4464144.1"/>
    <property type="molecule type" value="Genomic_DNA"/>
</dbReference>
<name>A0ACB9TBI8_HOLOL</name>
<reference evidence="1" key="1">
    <citation type="submission" date="2022-04" db="EMBL/GenBank/DDBJ databases">
        <title>Chromosome-scale genome assembly of Holotrichia oblita Faldermann.</title>
        <authorList>
            <person name="Rongchong L."/>
        </authorList>
    </citation>
    <scope>NUCLEOTIDE SEQUENCE</scope>
    <source>
        <strain evidence="1">81SQS9</strain>
    </source>
</reference>
<keyword evidence="2" id="KW-1185">Reference proteome</keyword>
<dbReference type="Proteomes" id="UP001056778">
    <property type="component" value="Chromosome 4"/>
</dbReference>
<sequence length="323" mass="37984">MIPVRVILQFARELFFEDSSDEECDVEKVFNSAEETVYCMNDNQFKIHFRLTFPTFEEVLVKFSVLVDENPTNIGYPRMPSNKELMITLWYLGNPESFRYYWFHRWLSYQNCGSKDSPNSYCNRKGYHSVVLQAICDHDMCFTDVYAGEAGSVHDYTLFKKSDIYQGIQNSSILFFDDNNLIEDLAYKLDITLMVGFKDNGNLTRRQQNFNIILSRVRVKIENAFALLKCRFRRLKLLETTRLDLIALIIVSACILHNLCIQQNYHLDNISEINEEIRKENLNNPNNGHDIDEDPHDRENRAIRKRLAILNNLPLILRDVNRN</sequence>
<comment type="caution">
    <text evidence="1">The sequence shown here is derived from an EMBL/GenBank/DDBJ whole genome shotgun (WGS) entry which is preliminary data.</text>
</comment>
<proteinExistence type="predicted"/>
<accession>A0ACB9TBI8</accession>
<evidence type="ECO:0000313" key="1">
    <source>
        <dbReference type="EMBL" id="KAI4464144.1"/>
    </source>
</evidence>
<evidence type="ECO:0000313" key="2">
    <source>
        <dbReference type="Proteomes" id="UP001056778"/>
    </source>
</evidence>